<evidence type="ECO:0000313" key="1">
    <source>
        <dbReference type="EMBL" id="MBE0344665.1"/>
    </source>
</evidence>
<evidence type="ECO:0008006" key="3">
    <source>
        <dbReference type="Google" id="ProtNLM"/>
    </source>
</evidence>
<dbReference type="InterPro" id="IPR036086">
    <property type="entry name" value="ParB/Sulfiredoxin_sf"/>
</dbReference>
<comment type="caution">
    <text evidence="1">The sequence shown here is derived from an EMBL/GenBank/DDBJ whole genome shotgun (WGS) entry which is preliminary data.</text>
</comment>
<name>A0A8I0MSV6_9GAMM</name>
<protein>
    <recommendedName>
        <fullName evidence="3">ParB/Sulfiredoxin domain-containing protein</fullName>
    </recommendedName>
</protein>
<dbReference type="AlphaFoldDB" id="A0A8I0MSV6"/>
<proteinExistence type="predicted"/>
<dbReference type="Gene3D" id="3.90.1530.30">
    <property type="match status" value="1"/>
</dbReference>
<keyword evidence="2" id="KW-1185">Reference proteome</keyword>
<reference evidence="1 2" key="1">
    <citation type="submission" date="2015-06" db="EMBL/GenBank/DDBJ databases">
        <title>Genome sequence of Pseudoalteromonas peptidolytica.</title>
        <authorList>
            <person name="Xie B.-B."/>
            <person name="Rong J.-C."/>
            <person name="Qin Q.-L."/>
            <person name="Zhang Y.-Z."/>
        </authorList>
    </citation>
    <scope>NUCLEOTIDE SEQUENCE [LARGE SCALE GENOMIC DNA]</scope>
    <source>
        <strain evidence="1 2">F12-50-A1</strain>
    </source>
</reference>
<sequence>MAENLEQLLLATVNNKEFLHSEPFEYKSLFLSSVTPDISNARFMPCIFIEDEHAKQFISRAISKRKLCDLYNGENYVLVGKSCIVNCLKYGSSEWKKANTTIESIVELGENIAVSEMIQVPTVYPTDDGKYQILTGHRRFFALVFAYGFGHVAQFKVYARKPILSKVKQFQENASREDLPQYGKLQAFLAAMMEVDYLDQARLKIGEKRITVREKAKYLGISLGAFDNYNVLTRYPEVIRAYENGLSFSFVKVKKVVLKIENDYKIQHDKKVLNIGDRKAIGAKISDALEGKSATSIKKQNYSIKNIASSSLLKKLLFTDVSELDLGIDWEAVDWEDRAQVTSLIAEVIERLDKD</sequence>
<gene>
    <name evidence="1" type="ORF">PPEP_a2295</name>
</gene>
<dbReference type="Proteomes" id="UP000660708">
    <property type="component" value="Unassembled WGS sequence"/>
</dbReference>
<dbReference type="RefSeq" id="WP_147389291.1">
    <property type="nucleotide sequence ID" value="NZ_AQHF01000017.1"/>
</dbReference>
<accession>A0A8I0MSV6</accession>
<dbReference type="SUPFAM" id="SSF110849">
    <property type="entry name" value="ParB/Sulfiredoxin"/>
    <property type="match status" value="1"/>
</dbReference>
<evidence type="ECO:0000313" key="2">
    <source>
        <dbReference type="Proteomes" id="UP000660708"/>
    </source>
</evidence>
<organism evidence="1 2">
    <name type="scientific">Pseudoalteromonas peptidolytica F12-50-A1</name>
    <dbReference type="NCBI Taxonomy" id="1315280"/>
    <lineage>
        <taxon>Bacteria</taxon>
        <taxon>Pseudomonadati</taxon>
        <taxon>Pseudomonadota</taxon>
        <taxon>Gammaproteobacteria</taxon>
        <taxon>Alteromonadales</taxon>
        <taxon>Pseudoalteromonadaceae</taxon>
        <taxon>Pseudoalteromonas</taxon>
    </lineage>
</organism>
<dbReference type="EMBL" id="AQHF01000017">
    <property type="protein sequence ID" value="MBE0344665.1"/>
    <property type="molecule type" value="Genomic_DNA"/>
</dbReference>